<organism evidence="1">
    <name type="scientific">bioreactor metagenome</name>
    <dbReference type="NCBI Taxonomy" id="1076179"/>
    <lineage>
        <taxon>unclassified sequences</taxon>
        <taxon>metagenomes</taxon>
        <taxon>ecological metagenomes</taxon>
    </lineage>
</organism>
<name>A0A645FJS4_9ZZZZ</name>
<accession>A0A645FJS4</accession>
<dbReference type="EMBL" id="VSSQ01060337">
    <property type="protein sequence ID" value="MPN13792.1"/>
    <property type="molecule type" value="Genomic_DNA"/>
</dbReference>
<evidence type="ECO:0000313" key="1">
    <source>
        <dbReference type="EMBL" id="MPN13792.1"/>
    </source>
</evidence>
<proteinExistence type="predicted"/>
<reference evidence="1" key="1">
    <citation type="submission" date="2019-08" db="EMBL/GenBank/DDBJ databases">
        <authorList>
            <person name="Kucharzyk K."/>
            <person name="Murdoch R.W."/>
            <person name="Higgins S."/>
            <person name="Loffler F."/>
        </authorList>
    </citation>
    <scope>NUCLEOTIDE SEQUENCE</scope>
</reference>
<protein>
    <submittedName>
        <fullName evidence="1">Uncharacterized protein</fullName>
    </submittedName>
</protein>
<comment type="caution">
    <text evidence="1">The sequence shown here is derived from an EMBL/GenBank/DDBJ whole genome shotgun (WGS) entry which is preliminary data.</text>
</comment>
<sequence>MASANPPNVIRLRVSPSRYSTISEHMMANGIDTAMMQVLRQLPRNSRIIAAVRLAAISASWTTLSIAAMTNRD</sequence>
<gene>
    <name evidence="1" type="ORF">SDC9_161118</name>
</gene>
<dbReference type="AlphaFoldDB" id="A0A645FJS4"/>